<comment type="caution">
    <text evidence="1">The sequence shown here is derived from an EMBL/GenBank/DDBJ whole genome shotgun (WGS) entry which is preliminary data.</text>
</comment>
<gene>
    <name evidence="1" type="ORF">CEXT_301031</name>
</gene>
<dbReference type="AlphaFoldDB" id="A0AAV4PYE8"/>
<evidence type="ECO:0000313" key="2">
    <source>
        <dbReference type="Proteomes" id="UP001054945"/>
    </source>
</evidence>
<sequence length="75" mass="8886">MQAPTPPSADHPPQPMQFAKLSKLHFRPIQIHNFGKQLHLSGLSRSIILEIERNWRFWRTLINRWLKRGTSFRGI</sequence>
<protein>
    <submittedName>
        <fullName evidence="1">Uncharacterized protein</fullName>
    </submittedName>
</protein>
<dbReference type="Proteomes" id="UP001054945">
    <property type="component" value="Unassembled WGS sequence"/>
</dbReference>
<accession>A0AAV4PYE8</accession>
<evidence type="ECO:0000313" key="1">
    <source>
        <dbReference type="EMBL" id="GIY01167.1"/>
    </source>
</evidence>
<dbReference type="EMBL" id="BPLR01005274">
    <property type="protein sequence ID" value="GIY01167.1"/>
    <property type="molecule type" value="Genomic_DNA"/>
</dbReference>
<proteinExistence type="predicted"/>
<keyword evidence="2" id="KW-1185">Reference proteome</keyword>
<name>A0AAV4PYE8_CAEEX</name>
<reference evidence="1 2" key="1">
    <citation type="submission" date="2021-06" db="EMBL/GenBank/DDBJ databases">
        <title>Caerostris extrusa draft genome.</title>
        <authorList>
            <person name="Kono N."/>
            <person name="Arakawa K."/>
        </authorList>
    </citation>
    <scope>NUCLEOTIDE SEQUENCE [LARGE SCALE GENOMIC DNA]</scope>
</reference>
<organism evidence="1 2">
    <name type="scientific">Caerostris extrusa</name>
    <name type="common">Bark spider</name>
    <name type="synonym">Caerostris bankana</name>
    <dbReference type="NCBI Taxonomy" id="172846"/>
    <lineage>
        <taxon>Eukaryota</taxon>
        <taxon>Metazoa</taxon>
        <taxon>Ecdysozoa</taxon>
        <taxon>Arthropoda</taxon>
        <taxon>Chelicerata</taxon>
        <taxon>Arachnida</taxon>
        <taxon>Araneae</taxon>
        <taxon>Araneomorphae</taxon>
        <taxon>Entelegynae</taxon>
        <taxon>Araneoidea</taxon>
        <taxon>Araneidae</taxon>
        <taxon>Caerostris</taxon>
    </lineage>
</organism>